<dbReference type="AlphaFoldDB" id="A0A7K9SW65"/>
<feature type="non-terminal residue" evidence="2">
    <location>
        <position position="1"/>
    </location>
</feature>
<name>A0A7K9SW65_9PICI</name>
<dbReference type="PANTHER" id="PTHR31840">
    <property type="entry name" value="COILED-COIL DOMAIN-CONTAINING PROTEIN 97"/>
    <property type="match status" value="1"/>
</dbReference>
<dbReference type="InterPro" id="IPR040233">
    <property type="entry name" value="CCD97-like_C"/>
</dbReference>
<dbReference type="Proteomes" id="UP000566440">
    <property type="component" value="Unassembled WGS sequence"/>
</dbReference>
<comment type="caution">
    <text evidence="2">The sequence shown here is derived from an EMBL/GenBank/DDBJ whole genome shotgun (WGS) entry which is preliminary data.</text>
</comment>
<reference evidence="2 3" key="1">
    <citation type="submission" date="2019-09" db="EMBL/GenBank/DDBJ databases">
        <title>Bird 10,000 Genomes (B10K) Project - Family phase.</title>
        <authorList>
            <person name="Zhang G."/>
        </authorList>
    </citation>
    <scope>NUCLEOTIDE SEQUENCE [LARGE SCALE GENOMIC DNA]</scope>
    <source>
        <strain evidence="2">B10K-DU-001-62</strain>
        <tissue evidence="2">Muscle</tissue>
    </source>
</reference>
<organism evidence="2 3">
    <name type="scientific">Galbula dea</name>
    <dbReference type="NCBI Taxonomy" id="1109041"/>
    <lineage>
        <taxon>Eukaryota</taxon>
        <taxon>Metazoa</taxon>
        <taxon>Chordata</taxon>
        <taxon>Craniata</taxon>
        <taxon>Vertebrata</taxon>
        <taxon>Euteleostomi</taxon>
        <taxon>Archelosauria</taxon>
        <taxon>Archosauria</taxon>
        <taxon>Dinosauria</taxon>
        <taxon>Saurischia</taxon>
        <taxon>Theropoda</taxon>
        <taxon>Coelurosauria</taxon>
        <taxon>Aves</taxon>
        <taxon>Neognathae</taxon>
        <taxon>Neoaves</taxon>
        <taxon>Telluraves</taxon>
        <taxon>Coraciimorphae</taxon>
        <taxon>Piciformes</taxon>
        <taxon>Galbulidae</taxon>
        <taxon>Galbula</taxon>
    </lineage>
</organism>
<dbReference type="InterPro" id="IPR018613">
    <property type="entry name" value="Ccdc97-like"/>
</dbReference>
<dbReference type="OrthoDB" id="333176at2759"/>
<evidence type="ECO:0000313" key="2">
    <source>
        <dbReference type="EMBL" id="NXI39721.1"/>
    </source>
</evidence>
<dbReference type="EMBL" id="VWZX01004592">
    <property type="protein sequence ID" value="NXI39721.1"/>
    <property type="molecule type" value="Genomic_DNA"/>
</dbReference>
<dbReference type="Pfam" id="PF09747">
    <property type="entry name" value="CCD97-like_C"/>
    <property type="match status" value="1"/>
</dbReference>
<dbReference type="PANTHER" id="PTHR31840:SF1">
    <property type="entry name" value="COILED-COIL DOMAIN-CONTAINING PROTEIN 97"/>
    <property type="match status" value="1"/>
</dbReference>
<evidence type="ECO:0000259" key="1">
    <source>
        <dbReference type="Pfam" id="PF09747"/>
    </source>
</evidence>
<feature type="non-terminal residue" evidence="2">
    <location>
        <position position="76"/>
    </location>
</feature>
<protein>
    <submittedName>
        <fullName evidence="2">CCD97 protein</fullName>
    </submittedName>
</protein>
<accession>A0A7K9SW65</accession>
<sequence>PPQEEEGDLPDAAERAMLQEEFTTHMYQRFLEGEDGDFDYSQIDENSDLDNLDIVSRDAEERYFDEEEPSQAPQLD</sequence>
<evidence type="ECO:0000313" key="3">
    <source>
        <dbReference type="Proteomes" id="UP000566440"/>
    </source>
</evidence>
<feature type="domain" description="CCD97-like C-terminal" evidence="1">
    <location>
        <begin position="3"/>
        <end position="67"/>
    </location>
</feature>
<keyword evidence="3" id="KW-1185">Reference proteome</keyword>
<gene>
    <name evidence="2" type="primary">Ccdc97</name>
    <name evidence="2" type="ORF">GALDEA_R16040</name>
</gene>
<proteinExistence type="predicted"/>